<evidence type="ECO:0000313" key="10">
    <source>
        <dbReference type="Proteomes" id="UP001632038"/>
    </source>
</evidence>
<comment type="caution">
    <text evidence="9">The sequence shown here is derived from an EMBL/GenBank/DDBJ whole genome shotgun (WGS) entry which is preliminary data.</text>
</comment>
<sequence>MVQLLQKLHITASGNGEKLLRVIKNSVTQYFPINCRKIGFSHSSEKLVDM</sequence>
<dbReference type="Gene3D" id="3.40.1280.10">
    <property type="match status" value="1"/>
</dbReference>
<evidence type="ECO:0000256" key="7">
    <source>
        <dbReference type="ARBA" id="ARBA00022730"/>
    </source>
</evidence>
<keyword evidence="7" id="KW-0699">rRNA-binding</keyword>
<dbReference type="PANTHER" id="PTHR12636">
    <property type="entry name" value="NEP1/MRA1"/>
    <property type="match status" value="1"/>
</dbReference>
<dbReference type="EMBL" id="JAVIJP010000054">
    <property type="protein sequence ID" value="KAL3623730.1"/>
    <property type="molecule type" value="Genomic_DNA"/>
</dbReference>
<evidence type="ECO:0000256" key="5">
    <source>
        <dbReference type="ARBA" id="ARBA00022679"/>
    </source>
</evidence>
<comment type="similarity">
    <text evidence="1">Belongs to the class IV-like SAM-binding methyltransferase superfamily. RNA methyltransferase NEP1 family.</text>
</comment>
<dbReference type="InterPro" id="IPR029026">
    <property type="entry name" value="tRNA_m1G_MTases_N"/>
</dbReference>
<evidence type="ECO:0000256" key="4">
    <source>
        <dbReference type="ARBA" id="ARBA00022603"/>
    </source>
</evidence>
<evidence type="ECO:0000256" key="2">
    <source>
        <dbReference type="ARBA" id="ARBA00022517"/>
    </source>
</evidence>
<dbReference type="Pfam" id="PF03587">
    <property type="entry name" value="EMG1"/>
    <property type="match status" value="1"/>
</dbReference>
<dbReference type="InterPro" id="IPR005304">
    <property type="entry name" value="Rbsml_bgen_MeTrfase_EMG1/NEP1"/>
</dbReference>
<keyword evidence="10" id="KW-1185">Reference proteome</keyword>
<dbReference type="GO" id="GO:0008168">
    <property type="term" value="F:methyltransferase activity"/>
    <property type="evidence" value="ECO:0007669"/>
    <property type="project" value="UniProtKB-KW"/>
</dbReference>
<protein>
    <submittedName>
        <fullName evidence="9">Uncharacterized protein</fullName>
    </submittedName>
</protein>
<dbReference type="Proteomes" id="UP001632038">
    <property type="component" value="Unassembled WGS sequence"/>
</dbReference>
<organism evidence="9 10">
    <name type="scientific">Castilleja foliolosa</name>
    <dbReference type="NCBI Taxonomy" id="1961234"/>
    <lineage>
        <taxon>Eukaryota</taxon>
        <taxon>Viridiplantae</taxon>
        <taxon>Streptophyta</taxon>
        <taxon>Embryophyta</taxon>
        <taxon>Tracheophyta</taxon>
        <taxon>Spermatophyta</taxon>
        <taxon>Magnoliopsida</taxon>
        <taxon>eudicotyledons</taxon>
        <taxon>Gunneridae</taxon>
        <taxon>Pentapetalae</taxon>
        <taxon>asterids</taxon>
        <taxon>lamiids</taxon>
        <taxon>Lamiales</taxon>
        <taxon>Orobanchaceae</taxon>
        <taxon>Pedicularideae</taxon>
        <taxon>Castillejinae</taxon>
        <taxon>Castilleja</taxon>
    </lineage>
</organism>
<dbReference type="GO" id="GO:0032259">
    <property type="term" value="P:methylation"/>
    <property type="evidence" value="ECO:0007669"/>
    <property type="project" value="UniProtKB-KW"/>
</dbReference>
<dbReference type="GO" id="GO:0019843">
    <property type="term" value="F:rRNA binding"/>
    <property type="evidence" value="ECO:0007669"/>
    <property type="project" value="UniProtKB-KW"/>
</dbReference>
<keyword evidence="5" id="KW-0808">Transferase</keyword>
<dbReference type="SUPFAM" id="SSF75217">
    <property type="entry name" value="alpha/beta knot"/>
    <property type="match status" value="1"/>
</dbReference>
<dbReference type="GO" id="GO:0006364">
    <property type="term" value="P:rRNA processing"/>
    <property type="evidence" value="ECO:0007669"/>
    <property type="project" value="UniProtKB-KW"/>
</dbReference>
<keyword evidence="8" id="KW-0694">RNA-binding</keyword>
<gene>
    <name evidence="9" type="ORF">CASFOL_032546</name>
</gene>
<evidence type="ECO:0000256" key="3">
    <source>
        <dbReference type="ARBA" id="ARBA00022552"/>
    </source>
</evidence>
<keyword evidence="6" id="KW-0949">S-adenosyl-L-methionine</keyword>
<keyword evidence="2" id="KW-0690">Ribosome biogenesis</keyword>
<dbReference type="PANTHER" id="PTHR12636:SF5">
    <property type="entry name" value="RIBOSOMAL RNA SMALL SUBUNIT METHYLTRANSFERASE NEP1"/>
    <property type="match status" value="1"/>
</dbReference>
<keyword evidence="3" id="KW-0698">rRNA processing</keyword>
<name>A0ABD3C1S4_9LAMI</name>
<accession>A0ABD3C1S4</accession>
<evidence type="ECO:0000256" key="1">
    <source>
        <dbReference type="ARBA" id="ARBA00008115"/>
    </source>
</evidence>
<keyword evidence="4" id="KW-0489">Methyltransferase</keyword>
<evidence type="ECO:0000256" key="6">
    <source>
        <dbReference type="ARBA" id="ARBA00022691"/>
    </source>
</evidence>
<reference evidence="10" key="1">
    <citation type="journal article" date="2024" name="IScience">
        <title>Strigolactones Initiate the Formation of Haustorium-like Structures in Castilleja.</title>
        <authorList>
            <person name="Buerger M."/>
            <person name="Peterson D."/>
            <person name="Chory J."/>
        </authorList>
    </citation>
    <scope>NUCLEOTIDE SEQUENCE [LARGE SCALE GENOMIC DNA]</scope>
</reference>
<evidence type="ECO:0000256" key="8">
    <source>
        <dbReference type="ARBA" id="ARBA00022884"/>
    </source>
</evidence>
<dbReference type="InterPro" id="IPR029028">
    <property type="entry name" value="Alpha/beta_knot_MTases"/>
</dbReference>
<evidence type="ECO:0000313" key="9">
    <source>
        <dbReference type="EMBL" id="KAL3623730.1"/>
    </source>
</evidence>
<dbReference type="AlphaFoldDB" id="A0ABD3C1S4"/>
<proteinExistence type="inferred from homology"/>